<proteinExistence type="predicted"/>
<reference evidence="1" key="1">
    <citation type="submission" date="2014-11" db="EMBL/GenBank/DDBJ databases">
        <authorList>
            <person name="Amaro Gonzalez C."/>
        </authorList>
    </citation>
    <scope>NUCLEOTIDE SEQUENCE</scope>
</reference>
<dbReference type="EMBL" id="GBXM01012564">
    <property type="protein sequence ID" value="JAH96013.1"/>
    <property type="molecule type" value="Transcribed_RNA"/>
</dbReference>
<name>A0A0E9X2U5_ANGAN</name>
<evidence type="ECO:0000313" key="1">
    <source>
        <dbReference type="EMBL" id="JAH96013.1"/>
    </source>
</evidence>
<sequence>MSQTVPQVVQIGRKRFCFVLGTKLNPSDVQNESWTSCCWDVSFLYTKCAWVLAHFGDLL</sequence>
<reference evidence="1" key="2">
    <citation type="journal article" date="2015" name="Fish Shellfish Immunol.">
        <title>Early steps in the European eel (Anguilla anguilla)-Vibrio vulnificus interaction in the gills: Role of the RtxA13 toxin.</title>
        <authorList>
            <person name="Callol A."/>
            <person name="Pajuelo D."/>
            <person name="Ebbesson L."/>
            <person name="Teles M."/>
            <person name="MacKenzie S."/>
            <person name="Amaro C."/>
        </authorList>
    </citation>
    <scope>NUCLEOTIDE SEQUENCE</scope>
</reference>
<protein>
    <submittedName>
        <fullName evidence="1">Uncharacterized protein</fullName>
    </submittedName>
</protein>
<organism evidence="1">
    <name type="scientific">Anguilla anguilla</name>
    <name type="common">European freshwater eel</name>
    <name type="synonym">Muraena anguilla</name>
    <dbReference type="NCBI Taxonomy" id="7936"/>
    <lineage>
        <taxon>Eukaryota</taxon>
        <taxon>Metazoa</taxon>
        <taxon>Chordata</taxon>
        <taxon>Craniata</taxon>
        <taxon>Vertebrata</taxon>
        <taxon>Euteleostomi</taxon>
        <taxon>Actinopterygii</taxon>
        <taxon>Neopterygii</taxon>
        <taxon>Teleostei</taxon>
        <taxon>Anguilliformes</taxon>
        <taxon>Anguillidae</taxon>
        <taxon>Anguilla</taxon>
    </lineage>
</organism>
<dbReference type="AlphaFoldDB" id="A0A0E9X2U5"/>
<accession>A0A0E9X2U5</accession>